<keyword evidence="1" id="KW-0472">Membrane</keyword>
<dbReference type="RefSeq" id="WP_123227683.1">
    <property type="nucleotide sequence ID" value="NZ_RJSE01000007.1"/>
</dbReference>
<keyword evidence="1" id="KW-1133">Transmembrane helix</keyword>
<feature type="transmembrane region" description="Helical" evidence="1">
    <location>
        <begin position="68"/>
        <end position="87"/>
    </location>
</feature>
<feature type="transmembrane region" description="Helical" evidence="1">
    <location>
        <begin position="23"/>
        <end position="48"/>
    </location>
</feature>
<dbReference type="OrthoDB" id="3780129at2"/>
<keyword evidence="3" id="KW-1185">Reference proteome</keyword>
<dbReference type="EMBL" id="RJSE01000007">
    <property type="protein sequence ID" value="RNL62387.1"/>
    <property type="molecule type" value="Genomic_DNA"/>
</dbReference>
<organism evidence="2 3">
    <name type="scientific">Nocardioides marmoriginsengisoli</name>
    <dbReference type="NCBI Taxonomy" id="661483"/>
    <lineage>
        <taxon>Bacteria</taxon>
        <taxon>Bacillati</taxon>
        <taxon>Actinomycetota</taxon>
        <taxon>Actinomycetes</taxon>
        <taxon>Propionibacteriales</taxon>
        <taxon>Nocardioidaceae</taxon>
        <taxon>Nocardioides</taxon>
    </lineage>
</organism>
<feature type="transmembrane region" description="Helical" evidence="1">
    <location>
        <begin position="148"/>
        <end position="172"/>
    </location>
</feature>
<evidence type="ECO:0000313" key="3">
    <source>
        <dbReference type="Proteomes" id="UP000267128"/>
    </source>
</evidence>
<evidence type="ECO:0000313" key="2">
    <source>
        <dbReference type="EMBL" id="RNL62387.1"/>
    </source>
</evidence>
<accession>A0A3N0CG10</accession>
<dbReference type="AlphaFoldDB" id="A0A3N0CG10"/>
<name>A0A3N0CG10_9ACTN</name>
<proteinExistence type="predicted"/>
<feature type="transmembrane region" description="Helical" evidence="1">
    <location>
        <begin position="179"/>
        <end position="198"/>
    </location>
</feature>
<sequence length="225" mass="22959">MTITTPRDDTASIATPASLGKGWAIAGTTAGLASIVSIVGSAMSGAAYDKSVAGDAVGITEKLSEQTASILLMHTGAMFSAVLLLVFAPGLRRYLQARVPVSSLLPDVAAGGLLLVVVAQLMGTALTTEFAFGLADTDQVVPETAVFFGHWIGTVPWLWVGAGVAALALGIAGRRHGAVPGWLVWTSLVLGGLTTLFGVSPLQYMAGMTGPIWLTAAALGLLKRA</sequence>
<evidence type="ECO:0008006" key="4">
    <source>
        <dbReference type="Google" id="ProtNLM"/>
    </source>
</evidence>
<reference evidence="2 3" key="1">
    <citation type="submission" date="2018-11" db="EMBL/GenBank/DDBJ databases">
        <authorList>
            <person name="Li F."/>
        </authorList>
    </citation>
    <scope>NUCLEOTIDE SEQUENCE [LARGE SCALE GENOMIC DNA]</scope>
    <source>
        <strain evidence="2 3">Gsoil 097</strain>
    </source>
</reference>
<keyword evidence="1" id="KW-0812">Transmembrane</keyword>
<feature type="transmembrane region" description="Helical" evidence="1">
    <location>
        <begin position="108"/>
        <end position="128"/>
    </location>
</feature>
<protein>
    <recommendedName>
        <fullName evidence="4">DUF4386 domain-containing protein</fullName>
    </recommendedName>
</protein>
<feature type="transmembrane region" description="Helical" evidence="1">
    <location>
        <begin position="204"/>
        <end position="222"/>
    </location>
</feature>
<evidence type="ECO:0000256" key="1">
    <source>
        <dbReference type="SAM" id="Phobius"/>
    </source>
</evidence>
<dbReference type="Proteomes" id="UP000267128">
    <property type="component" value="Unassembled WGS sequence"/>
</dbReference>
<comment type="caution">
    <text evidence="2">The sequence shown here is derived from an EMBL/GenBank/DDBJ whole genome shotgun (WGS) entry which is preliminary data.</text>
</comment>
<gene>
    <name evidence="2" type="ORF">EFK50_11465</name>
</gene>